<protein>
    <submittedName>
        <fullName evidence="1">Uncharacterized protein</fullName>
    </submittedName>
</protein>
<dbReference type="EMBL" id="FMXQ01000008">
    <property type="protein sequence ID" value="SDB48187.1"/>
    <property type="molecule type" value="Genomic_DNA"/>
</dbReference>
<dbReference type="RefSeq" id="WP_090878693.1">
    <property type="nucleotide sequence ID" value="NZ_FMXQ01000008.1"/>
</dbReference>
<reference evidence="1 2" key="1">
    <citation type="submission" date="2016-10" db="EMBL/GenBank/DDBJ databases">
        <authorList>
            <person name="de Groot N.N."/>
        </authorList>
    </citation>
    <scope>NUCLEOTIDE SEQUENCE [LARGE SCALE GENOMIC DNA]</scope>
    <source>
        <strain evidence="1 2">ATCC 35022</strain>
    </source>
</reference>
<accession>A0A1G6DSJ4</accession>
<evidence type="ECO:0000313" key="1">
    <source>
        <dbReference type="EMBL" id="SDB48187.1"/>
    </source>
</evidence>
<sequence length="143" mass="16148">MSNVNANPNLDFQEAARDFKETFFLSEDLQDKLAKRLNALINLPFLSEKREGQIILKIIQSLDRNTFKFIPKEILAAALNREQGVPGEFLDALRENLPDMLARLLPFPFLPPFIKSGLIARFVGILLDALKPGNSLQDLLDGR</sequence>
<organism evidence="1 2">
    <name type="scientific">Bauldia litoralis</name>
    <dbReference type="NCBI Taxonomy" id="665467"/>
    <lineage>
        <taxon>Bacteria</taxon>
        <taxon>Pseudomonadati</taxon>
        <taxon>Pseudomonadota</taxon>
        <taxon>Alphaproteobacteria</taxon>
        <taxon>Hyphomicrobiales</taxon>
        <taxon>Kaistiaceae</taxon>
        <taxon>Bauldia</taxon>
    </lineage>
</organism>
<proteinExistence type="predicted"/>
<keyword evidence="2" id="KW-1185">Reference proteome</keyword>
<gene>
    <name evidence="1" type="ORF">SAMN02982931_03718</name>
</gene>
<dbReference type="Proteomes" id="UP000199071">
    <property type="component" value="Unassembled WGS sequence"/>
</dbReference>
<name>A0A1G6DSJ4_9HYPH</name>
<evidence type="ECO:0000313" key="2">
    <source>
        <dbReference type="Proteomes" id="UP000199071"/>
    </source>
</evidence>
<dbReference type="AlphaFoldDB" id="A0A1G6DSJ4"/>